<organism evidence="1 2">
    <name type="scientific">Marinitoga hydrogenitolerans (strain DSM 16785 / JCM 12826 / AT1271)</name>
    <dbReference type="NCBI Taxonomy" id="1122195"/>
    <lineage>
        <taxon>Bacteria</taxon>
        <taxon>Thermotogati</taxon>
        <taxon>Thermotogota</taxon>
        <taxon>Thermotogae</taxon>
        <taxon>Petrotogales</taxon>
        <taxon>Petrotogaceae</taxon>
        <taxon>Marinitoga</taxon>
    </lineage>
</organism>
<proteinExistence type="predicted"/>
<evidence type="ECO:0000313" key="2">
    <source>
        <dbReference type="Proteomes" id="UP000184334"/>
    </source>
</evidence>
<dbReference type="EMBL" id="FQUI01000060">
    <property type="protein sequence ID" value="SHF29145.1"/>
    <property type="molecule type" value="Genomic_DNA"/>
</dbReference>
<sequence>MEDLCKNYSLNEDDEKYILLMELSGFLHDIGKMDERFVLSNSEKITRKFYHNRDIFKEKYELKFSNFENFNKLLEEKVGITENISLKELIENHHYPDSNIASNKELELLIKSDNISSAMEKSNTSTKGQNYIINSFGKYEKKIFLDESDNYTEKLKDFIKSINDGLSEEDIVNEKFKKVRNIILENLENYGKNLLGETRFPLNDVTLYDHSYYVGTMAKTFAFARKILNEGELYKKVYPFKIFGIYLGTEQLIKNAYKPVDIKAYINEINVIKKELKRYIEEELLFGNLIYEDSNTVLFSYPNINNNDFFECVKREIRSLLDKYDSMNYSGWHIELSRETRIFTNAATFAKKISFPIYNKKFKLDVNNKDNIKFCPNCHVNIVSSGERCHQCNDRKRNHVKDTNKYSLDYYKNPKNGTIAALRIDLGLENWLNGKFITTRFINKYYKNIKQEFESITKSDKNNINKFKKILKKINDEEKTRGETKKKIYYIKMGNFEFFDNNKNKLLEVLDFEDTFINKNKNSFFSKYENISFFKSLISILPSPARIQRIIDISKDFMNIIKDEIKKILPSEENIFEIIKDHEKMILLLPSNYIEDILVKIQEKYEEYFSVVKHMLPIYVNVLFYKDSTPFIRVYEGLRRFEENNKKLYKNPKIVKFNEVKNNETIFTMEKDLFKFSESVKVSEKNIKAAVNEDIESIIRTFLVKTDITKTGIDSYIKINENIINPKIKTYKELKSEEKVIYYPSYFDFEYLDTMKRISTISLKKKDNKFIKNTYYGINLERPVYINYLTRKDNIFEALKNLLKKKSISKTGIKQLEMFFMNYMKELDDEREKLNQNDLLFDQKLIEAIIIKSFDNGVKNHKDDVIYSVKNGVFFDFIELYMRIYENINYEEDKR</sequence>
<reference evidence="1" key="1">
    <citation type="submission" date="2016-11" db="EMBL/GenBank/DDBJ databases">
        <authorList>
            <person name="Varghese N."/>
            <person name="Submissions S."/>
        </authorList>
    </citation>
    <scope>NUCLEOTIDE SEQUENCE [LARGE SCALE GENOMIC DNA]</scope>
    <source>
        <strain evidence="1">DSM 16785</strain>
    </source>
</reference>
<dbReference type="STRING" id="1122195.SAMN02745164_02181"/>
<dbReference type="RefSeq" id="WP_072866051.1">
    <property type="nucleotide sequence ID" value="NZ_FQUI01000060.1"/>
</dbReference>
<comment type="caution">
    <text evidence="1">The sequence shown here is derived from an EMBL/GenBank/DDBJ whole genome shotgun (WGS) entry which is preliminary data.</text>
</comment>
<dbReference type="InterPro" id="IPR018247">
    <property type="entry name" value="EF_Hand_1_Ca_BS"/>
</dbReference>
<name>A0A1M5AG67_MARH1</name>
<dbReference type="AlphaFoldDB" id="A0A1M5AG67"/>
<dbReference type="OrthoDB" id="9792861at2"/>
<keyword evidence="2" id="KW-1185">Reference proteome</keyword>
<accession>A0A1M5AG67</accession>
<evidence type="ECO:0000313" key="1">
    <source>
        <dbReference type="EMBL" id="SHF29145.1"/>
    </source>
</evidence>
<dbReference type="Proteomes" id="UP000184334">
    <property type="component" value="Unassembled WGS sequence"/>
</dbReference>
<protein>
    <submittedName>
        <fullName evidence="1">CRISPR-associated protein, Csx11 family</fullName>
    </submittedName>
</protein>
<gene>
    <name evidence="1" type="ORF">SAMN02745164_02181</name>
</gene>
<dbReference type="PROSITE" id="PS00018">
    <property type="entry name" value="EF_HAND_1"/>
    <property type="match status" value="1"/>
</dbReference>